<dbReference type="Pfam" id="PF13563">
    <property type="entry name" value="2_5_RNA_ligase2"/>
    <property type="match status" value="1"/>
</dbReference>
<dbReference type="InterPro" id="IPR004175">
    <property type="entry name" value="RNA_CPDase"/>
</dbReference>
<name>A0A1T4W753_9BACT</name>
<sequence>MSNSESTMRVFAGIPLDSRNAAKAVELVGQLRAASGPLHGARLSCPSSQRLHLTLKFCGDVPEQRIPDMLAALQNLVWDPFELQFGGAGVFPQPSRPRVFWAGVRRGAEELTRLAQQVNNALVPLGLQSDQRPYHPHLTLCRVRDSRQARWDQAIEMAEAWQWPCMAVSRLVLWQSILQSSGPEYRSLGESLSAGK</sequence>
<dbReference type="OrthoDB" id="9793819at2"/>
<feature type="short sequence motif" description="HXTX 1" evidence="2">
    <location>
        <begin position="52"/>
        <end position="55"/>
    </location>
</feature>
<reference evidence="3 4" key="1">
    <citation type="submission" date="2017-02" db="EMBL/GenBank/DDBJ databases">
        <authorList>
            <person name="Peterson S.W."/>
        </authorList>
    </citation>
    <scope>NUCLEOTIDE SEQUENCE [LARGE SCALE GENOMIC DNA]</scope>
    <source>
        <strain evidence="3 4">DSM 16080</strain>
    </source>
</reference>
<dbReference type="GO" id="GO:0016874">
    <property type="term" value="F:ligase activity"/>
    <property type="evidence" value="ECO:0007669"/>
    <property type="project" value="UniProtKB-KW"/>
</dbReference>
<dbReference type="GO" id="GO:0004113">
    <property type="term" value="F:2',3'-cyclic-nucleotide 3'-phosphodiesterase activity"/>
    <property type="evidence" value="ECO:0007669"/>
    <property type="project" value="InterPro"/>
</dbReference>
<organism evidence="3 4">
    <name type="scientific">Paucidesulfovibrio gracilis DSM 16080</name>
    <dbReference type="NCBI Taxonomy" id="1121449"/>
    <lineage>
        <taxon>Bacteria</taxon>
        <taxon>Pseudomonadati</taxon>
        <taxon>Thermodesulfobacteriota</taxon>
        <taxon>Desulfovibrionia</taxon>
        <taxon>Desulfovibrionales</taxon>
        <taxon>Desulfovibrionaceae</taxon>
        <taxon>Paucidesulfovibrio</taxon>
    </lineage>
</organism>
<dbReference type="PANTHER" id="PTHR35561:SF1">
    <property type="entry name" value="RNA 2',3'-CYCLIC PHOSPHODIESTERASE"/>
    <property type="match status" value="1"/>
</dbReference>
<evidence type="ECO:0000313" key="3">
    <source>
        <dbReference type="EMBL" id="SKA72541.1"/>
    </source>
</evidence>
<dbReference type="STRING" id="1121449.SAMN02745704_00429"/>
<feature type="active site" description="Proton donor" evidence="2">
    <location>
        <position position="52"/>
    </location>
</feature>
<dbReference type="Proteomes" id="UP000190027">
    <property type="component" value="Unassembled WGS sequence"/>
</dbReference>
<comment type="similarity">
    <text evidence="2">Belongs to the 2H phosphoesterase superfamily. ThpR family.</text>
</comment>
<dbReference type="InterPro" id="IPR009097">
    <property type="entry name" value="Cyclic_Pdiesterase"/>
</dbReference>
<dbReference type="PANTHER" id="PTHR35561">
    <property type="entry name" value="RNA 2',3'-CYCLIC PHOSPHODIESTERASE"/>
    <property type="match status" value="1"/>
</dbReference>
<feature type="active site" description="Proton acceptor" evidence="2">
    <location>
        <position position="137"/>
    </location>
</feature>
<feature type="short sequence motif" description="HXTX 2" evidence="2">
    <location>
        <begin position="137"/>
        <end position="140"/>
    </location>
</feature>
<dbReference type="EC" id="3.1.4.58" evidence="2"/>
<comment type="catalytic activity">
    <reaction evidence="2">
        <text>a 3'-end 2',3'-cyclophospho-ribonucleotide-RNA + H2O = a 3'-end 2'-phospho-ribonucleotide-RNA + H(+)</text>
        <dbReference type="Rhea" id="RHEA:11828"/>
        <dbReference type="Rhea" id="RHEA-COMP:10464"/>
        <dbReference type="Rhea" id="RHEA-COMP:17353"/>
        <dbReference type="ChEBI" id="CHEBI:15377"/>
        <dbReference type="ChEBI" id="CHEBI:15378"/>
        <dbReference type="ChEBI" id="CHEBI:83064"/>
        <dbReference type="ChEBI" id="CHEBI:173113"/>
        <dbReference type="EC" id="3.1.4.58"/>
    </reaction>
</comment>
<evidence type="ECO:0000256" key="2">
    <source>
        <dbReference type="HAMAP-Rule" id="MF_01940"/>
    </source>
</evidence>
<dbReference type="AlphaFoldDB" id="A0A1T4W753"/>
<evidence type="ECO:0000256" key="1">
    <source>
        <dbReference type="ARBA" id="ARBA00022801"/>
    </source>
</evidence>
<dbReference type="Gene3D" id="3.90.1140.10">
    <property type="entry name" value="Cyclic phosphodiesterase"/>
    <property type="match status" value="1"/>
</dbReference>
<keyword evidence="4" id="KW-1185">Reference proteome</keyword>
<dbReference type="EMBL" id="FUYC01000001">
    <property type="protein sequence ID" value="SKA72541.1"/>
    <property type="molecule type" value="Genomic_DNA"/>
</dbReference>
<dbReference type="HAMAP" id="MF_01940">
    <property type="entry name" value="RNA_CPDase"/>
    <property type="match status" value="1"/>
</dbReference>
<proteinExistence type="inferred from homology"/>
<comment type="function">
    <text evidence="2">Hydrolyzes RNA 2',3'-cyclic phosphodiester to an RNA 2'-phosphomonoester.</text>
</comment>
<keyword evidence="3" id="KW-0436">Ligase</keyword>
<accession>A0A1T4W753</accession>
<dbReference type="NCBIfam" id="TIGR02258">
    <property type="entry name" value="2_5_ligase"/>
    <property type="match status" value="1"/>
</dbReference>
<protein>
    <recommendedName>
        <fullName evidence="2">RNA 2',3'-cyclic phosphodiesterase</fullName>
        <shortName evidence="2">RNA 2',3'-CPDase</shortName>
        <ecNumber evidence="2">3.1.4.58</ecNumber>
    </recommendedName>
</protein>
<dbReference type="GO" id="GO:0008664">
    <property type="term" value="F:RNA 2',3'-cyclic 3'-phosphodiesterase activity"/>
    <property type="evidence" value="ECO:0007669"/>
    <property type="project" value="UniProtKB-EC"/>
</dbReference>
<dbReference type="RefSeq" id="WP_078715994.1">
    <property type="nucleotide sequence ID" value="NZ_FUYC01000001.1"/>
</dbReference>
<evidence type="ECO:0000313" key="4">
    <source>
        <dbReference type="Proteomes" id="UP000190027"/>
    </source>
</evidence>
<gene>
    <name evidence="3" type="ORF">SAMN02745704_00429</name>
</gene>
<dbReference type="SUPFAM" id="SSF55144">
    <property type="entry name" value="LigT-like"/>
    <property type="match status" value="1"/>
</dbReference>
<keyword evidence="1 2" id="KW-0378">Hydrolase</keyword>